<sequence>MKAVLVLLIAPGIIQFACSELIQCICSSNTCGSPDCYGTYCAIVEVRLLNGSVTYLQSCTEQPLEEQDIFPLSAPSQNEITSVLTCDTVNCNTIYSQFKYFQKNPPTQGIKAYRTFEYPKQKLNDNMTAYKWNTSEILFIIFIAVWIFILLVLVVLNSVLLRNVQKMLKMNQILAARLEQVLDVGGGNQPAGNAVIEIGNSSARKRDPFFVKP</sequence>
<feature type="signal peptide" evidence="2">
    <location>
        <begin position="1"/>
        <end position="19"/>
    </location>
</feature>
<evidence type="ECO:0000256" key="2">
    <source>
        <dbReference type="SAM" id="SignalP"/>
    </source>
</evidence>
<evidence type="ECO:0000313" key="4">
    <source>
        <dbReference type="Proteomes" id="UP000298663"/>
    </source>
</evidence>
<accession>A0A4U5P017</accession>
<feature type="chain" id="PRO_5020799242" evidence="2">
    <location>
        <begin position="20"/>
        <end position="213"/>
    </location>
</feature>
<feature type="transmembrane region" description="Helical" evidence="1">
    <location>
        <begin position="137"/>
        <end position="161"/>
    </location>
</feature>
<dbReference type="EMBL" id="AZBU02000003">
    <property type="protein sequence ID" value="TKR89279.1"/>
    <property type="molecule type" value="Genomic_DNA"/>
</dbReference>
<organism evidence="3 4">
    <name type="scientific">Steinernema carpocapsae</name>
    <name type="common">Entomopathogenic nematode</name>
    <dbReference type="NCBI Taxonomy" id="34508"/>
    <lineage>
        <taxon>Eukaryota</taxon>
        <taxon>Metazoa</taxon>
        <taxon>Ecdysozoa</taxon>
        <taxon>Nematoda</taxon>
        <taxon>Chromadorea</taxon>
        <taxon>Rhabditida</taxon>
        <taxon>Tylenchina</taxon>
        <taxon>Panagrolaimomorpha</taxon>
        <taxon>Strongyloidoidea</taxon>
        <taxon>Steinernematidae</taxon>
        <taxon>Steinernema</taxon>
    </lineage>
</organism>
<gene>
    <name evidence="3" type="ORF">L596_013408</name>
</gene>
<keyword evidence="1" id="KW-1133">Transmembrane helix</keyword>
<dbReference type="Proteomes" id="UP000298663">
    <property type="component" value="Unassembled WGS sequence"/>
</dbReference>
<keyword evidence="4" id="KW-1185">Reference proteome</keyword>
<keyword evidence="1" id="KW-0472">Membrane</keyword>
<keyword evidence="1" id="KW-0812">Transmembrane</keyword>
<reference evidence="3 4" key="1">
    <citation type="journal article" date="2015" name="Genome Biol.">
        <title>Comparative genomics of Steinernema reveals deeply conserved gene regulatory networks.</title>
        <authorList>
            <person name="Dillman A.R."/>
            <person name="Macchietto M."/>
            <person name="Porter C.F."/>
            <person name="Rogers A."/>
            <person name="Williams B."/>
            <person name="Antoshechkin I."/>
            <person name="Lee M.M."/>
            <person name="Goodwin Z."/>
            <person name="Lu X."/>
            <person name="Lewis E.E."/>
            <person name="Goodrich-Blair H."/>
            <person name="Stock S.P."/>
            <person name="Adams B.J."/>
            <person name="Sternberg P.W."/>
            <person name="Mortazavi A."/>
        </authorList>
    </citation>
    <scope>NUCLEOTIDE SEQUENCE [LARGE SCALE GENOMIC DNA]</scope>
    <source>
        <strain evidence="3 4">ALL</strain>
    </source>
</reference>
<keyword evidence="2" id="KW-0732">Signal</keyword>
<proteinExistence type="predicted"/>
<protein>
    <submittedName>
        <fullName evidence="3">Uncharacterized protein</fullName>
    </submittedName>
</protein>
<reference evidence="3 4" key="2">
    <citation type="journal article" date="2019" name="G3 (Bethesda)">
        <title>Hybrid Assembly of the Genome of the Entomopathogenic Nematode Steinernema carpocapsae Identifies the X-Chromosome.</title>
        <authorList>
            <person name="Serra L."/>
            <person name="Macchietto M."/>
            <person name="Macias-Munoz A."/>
            <person name="McGill C.J."/>
            <person name="Rodriguez I.M."/>
            <person name="Rodriguez B."/>
            <person name="Murad R."/>
            <person name="Mortazavi A."/>
        </authorList>
    </citation>
    <scope>NUCLEOTIDE SEQUENCE [LARGE SCALE GENOMIC DNA]</scope>
    <source>
        <strain evidence="3 4">ALL</strain>
    </source>
</reference>
<name>A0A4U5P017_STECR</name>
<evidence type="ECO:0000256" key="1">
    <source>
        <dbReference type="SAM" id="Phobius"/>
    </source>
</evidence>
<evidence type="ECO:0000313" key="3">
    <source>
        <dbReference type="EMBL" id="TKR89279.1"/>
    </source>
</evidence>
<comment type="caution">
    <text evidence="3">The sequence shown here is derived from an EMBL/GenBank/DDBJ whole genome shotgun (WGS) entry which is preliminary data.</text>
</comment>
<dbReference type="AlphaFoldDB" id="A0A4U5P017"/>